<dbReference type="GO" id="GO:0005886">
    <property type="term" value="C:plasma membrane"/>
    <property type="evidence" value="ECO:0007669"/>
    <property type="project" value="UniProtKB-SubCell"/>
</dbReference>
<feature type="domain" description="MrpA C-terminal/MbhD" evidence="7">
    <location>
        <begin position="12"/>
        <end position="76"/>
    </location>
</feature>
<evidence type="ECO:0000313" key="8">
    <source>
        <dbReference type="EMBL" id="SFZ98241.1"/>
    </source>
</evidence>
<name>A0A1W1EDY4_9ZZZZ</name>
<feature type="transmembrane region" description="Helical" evidence="6">
    <location>
        <begin position="30"/>
        <end position="47"/>
    </location>
</feature>
<evidence type="ECO:0000256" key="1">
    <source>
        <dbReference type="ARBA" id="ARBA00004651"/>
    </source>
</evidence>
<dbReference type="EMBL" id="FPKX01000043">
    <property type="protein sequence ID" value="SFZ98241.1"/>
    <property type="molecule type" value="Genomic_DNA"/>
</dbReference>
<keyword evidence="4 6" id="KW-1133">Transmembrane helix</keyword>
<evidence type="ECO:0000259" key="7">
    <source>
        <dbReference type="Pfam" id="PF13244"/>
    </source>
</evidence>
<reference evidence="8" key="1">
    <citation type="submission" date="2016-10" db="EMBL/GenBank/DDBJ databases">
        <authorList>
            <person name="de Groot N.N."/>
        </authorList>
    </citation>
    <scope>NUCLEOTIDE SEQUENCE</scope>
</reference>
<gene>
    <name evidence="8" type="ORF">MNB_SV-5-837</name>
</gene>
<dbReference type="InterPro" id="IPR025383">
    <property type="entry name" value="MrpA_C/MbhD"/>
</dbReference>
<dbReference type="Pfam" id="PF13244">
    <property type="entry name" value="MbhD"/>
    <property type="match status" value="1"/>
</dbReference>
<dbReference type="AlphaFoldDB" id="A0A1W1EDY4"/>
<evidence type="ECO:0000256" key="2">
    <source>
        <dbReference type="ARBA" id="ARBA00022475"/>
    </source>
</evidence>
<feature type="transmembrane region" description="Helical" evidence="6">
    <location>
        <begin position="53"/>
        <end position="72"/>
    </location>
</feature>
<evidence type="ECO:0000256" key="4">
    <source>
        <dbReference type="ARBA" id="ARBA00022989"/>
    </source>
</evidence>
<comment type="subcellular location">
    <subcellularLocation>
        <location evidence="1">Cell membrane</location>
        <topology evidence="1">Multi-pass membrane protein</topology>
    </subcellularLocation>
</comment>
<keyword evidence="2" id="KW-1003">Cell membrane</keyword>
<accession>A0A1W1EDY4</accession>
<keyword evidence="5 6" id="KW-0472">Membrane</keyword>
<evidence type="ECO:0000256" key="6">
    <source>
        <dbReference type="SAM" id="Phobius"/>
    </source>
</evidence>
<proteinExistence type="predicted"/>
<evidence type="ECO:0000256" key="5">
    <source>
        <dbReference type="ARBA" id="ARBA00023136"/>
    </source>
</evidence>
<feature type="transmembrane region" description="Helical" evidence="6">
    <location>
        <begin position="6"/>
        <end position="23"/>
    </location>
</feature>
<protein>
    <recommendedName>
        <fullName evidence="7">MrpA C-terminal/MbhD domain-containing protein</fullName>
    </recommendedName>
</protein>
<sequence length="79" mass="8402">MTGIIILFAFVAVVLVAFVAITHRSLPDSIILFMGVGLGAVVLFFVFQAPDVALTEAVIGAGISTIIFLMALKHLKDEK</sequence>
<keyword evidence="3 6" id="KW-0812">Transmembrane</keyword>
<evidence type="ECO:0000256" key="3">
    <source>
        <dbReference type="ARBA" id="ARBA00022692"/>
    </source>
</evidence>
<organism evidence="8">
    <name type="scientific">hydrothermal vent metagenome</name>
    <dbReference type="NCBI Taxonomy" id="652676"/>
    <lineage>
        <taxon>unclassified sequences</taxon>
        <taxon>metagenomes</taxon>
        <taxon>ecological metagenomes</taxon>
    </lineage>
</organism>